<dbReference type="SUPFAM" id="SSF46689">
    <property type="entry name" value="Homeodomain-like"/>
    <property type="match status" value="1"/>
</dbReference>
<dbReference type="Pfam" id="PF00440">
    <property type="entry name" value="TetR_N"/>
    <property type="match status" value="1"/>
</dbReference>
<dbReference type="InterPro" id="IPR001647">
    <property type="entry name" value="HTH_TetR"/>
</dbReference>
<organism evidence="6 7">
    <name type="scientific">Mycolicibacterium smegmatis (strain MKD8)</name>
    <name type="common">Mycobacterium smegmatis</name>
    <dbReference type="NCBI Taxonomy" id="1214915"/>
    <lineage>
        <taxon>Bacteria</taxon>
        <taxon>Bacillati</taxon>
        <taxon>Actinomycetota</taxon>
        <taxon>Actinomycetes</taxon>
        <taxon>Mycobacteriales</taxon>
        <taxon>Mycobacteriaceae</taxon>
        <taxon>Mycolicibacterium</taxon>
    </lineage>
</organism>
<evidence type="ECO:0000256" key="2">
    <source>
        <dbReference type="ARBA" id="ARBA00023125"/>
    </source>
</evidence>
<keyword evidence="2 4" id="KW-0238">DNA-binding</keyword>
<dbReference type="RefSeq" id="WP_003894914.1">
    <property type="nucleotide sequence ID" value="NZ_CP027541.1"/>
</dbReference>
<proteinExistence type="predicted"/>
<dbReference type="Gene3D" id="1.10.357.10">
    <property type="entry name" value="Tetracycline Repressor, domain 2"/>
    <property type="match status" value="1"/>
</dbReference>
<dbReference type="EMBL" id="CP027541">
    <property type="protein sequence ID" value="AWT54443.1"/>
    <property type="molecule type" value="Genomic_DNA"/>
</dbReference>
<evidence type="ECO:0000259" key="5">
    <source>
        <dbReference type="PROSITE" id="PS50977"/>
    </source>
</evidence>
<dbReference type="InterPro" id="IPR050109">
    <property type="entry name" value="HTH-type_TetR-like_transc_reg"/>
</dbReference>
<dbReference type="AlphaFoldDB" id="A0A2U9PRU1"/>
<reference evidence="7" key="2">
    <citation type="submission" date="2018-03" db="EMBL/GenBank/DDBJ databases">
        <authorList>
            <person name="Derbyshire K."/>
            <person name="Gray T.A."/>
            <person name="Champion M."/>
        </authorList>
    </citation>
    <scope>NUCLEOTIDE SEQUENCE [LARGE SCALE GENOMIC DNA]</scope>
    <source>
        <strain evidence="7">MKD8</strain>
    </source>
</reference>
<evidence type="ECO:0000313" key="6">
    <source>
        <dbReference type="EMBL" id="AWT54443.1"/>
    </source>
</evidence>
<gene>
    <name evidence="6" type="ORF">D806_034710</name>
</gene>
<dbReference type="GO" id="GO:0003700">
    <property type="term" value="F:DNA-binding transcription factor activity"/>
    <property type="evidence" value="ECO:0007669"/>
    <property type="project" value="TreeGrafter"/>
</dbReference>
<protein>
    <submittedName>
        <fullName evidence="6">TetR family protein transcriptional regulator</fullName>
    </submittedName>
</protein>
<reference evidence="6 7" key="1">
    <citation type="journal article" date="2013" name="Genome Announc.">
        <title>Draft genome sequence of MKD8, a conjugal recipient Mycobacterium smegmatis strain.</title>
        <authorList>
            <person name="Gray T.A."/>
            <person name="Palumbo M.J."/>
            <person name="Derbyshire K.M."/>
        </authorList>
    </citation>
    <scope>NUCLEOTIDE SEQUENCE [LARGE SCALE GENOMIC DNA]</scope>
    <source>
        <strain evidence="6 7">MKD8</strain>
    </source>
</reference>
<name>A0A2U9PRU1_MYCSE</name>
<dbReference type="PROSITE" id="PS50977">
    <property type="entry name" value="HTH_TETR_2"/>
    <property type="match status" value="1"/>
</dbReference>
<keyword evidence="3" id="KW-0804">Transcription</keyword>
<evidence type="ECO:0000256" key="1">
    <source>
        <dbReference type="ARBA" id="ARBA00023015"/>
    </source>
</evidence>
<feature type="domain" description="HTH tetR-type" evidence="5">
    <location>
        <begin position="6"/>
        <end position="66"/>
    </location>
</feature>
<dbReference type="PANTHER" id="PTHR30055">
    <property type="entry name" value="HTH-TYPE TRANSCRIPTIONAL REGULATOR RUTR"/>
    <property type="match status" value="1"/>
</dbReference>
<dbReference type="InterPro" id="IPR009057">
    <property type="entry name" value="Homeodomain-like_sf"/>
</dbReference>
<feature type="DNA-binding region" description="H-T-H motif" evidence="4">
    <location>
        <begin position="29"/>
        <end position="48"/>
    </location>
</feature>
<dbReference type="PANTHER" id="PTHR30055:SF238">
    <property type="entry name" value="MYCOFACTOCIN BIOSYNTHESIS TRANSCRIPTIONAL REGULATOR MFTR-RELATED"/>
    <property type="match status" value="1"/>
</dbReference>
<keyword evidence="1" id="KW-0805">Transcription regulation</keyword>
<dbReference type="GO" id="GO:0000976">
    <property type="term" value="F:transcription cis-regulatory region binding"/>
    <property type="evidence" value="ECO:0007669"/>
    <property type="project" value="TreeGrafter"/>
</dbReference>
<accession>A0A2U9PRU1</accession>
<evidence type="ECO:0000256" key="4">
    <source>
        <dbReference type="PROSITE-ProRule" id="PRU00335"/>
    </source>
</evidence>
<dbReference type="Proteomes" id="UP000011200">
    <property type="component" value="Chromosome"/>
</dbReference>
<sequence>MSRWEPDARGRLERAALELYAERGFELTTVAEIAERAGLTERTFFRHYADKREVLFGGEHVLQELFVGAVATAVGAPWASGPAVAALDAVAAGLDTVGEMFAGRHADARRRQAVVNANTALQERELIKLATLAAAIAEALRDRGIPRATAEVAGEAGIAVFKVAFARWVEVEHETDLRMVMREVLDDLRNLFVAG</sequence>
<dbReference type="PRINTS" id="PR00455">
    <property type="entry name" value="HTHTETR"/>
</dbReference>
<evidence type="ECO:0000256" key="3">
    <source>
        <dbReference type="ARBA" id="ARBA00023163"/>
    </source>
</evidence>
<evidence type="ECO:0000313" key="7">
    <source>
        <dbReference type="Proteomes" id="UP000011200"/>
    </source>
</evidence>